<keyword evidence="1" id="KW-0472">Membrane</keyword>
<protein>
    <submittedName>
        <fullName evidence="2">Uncharacterized protein</fullName>
    </submittedName>
</protein>
<organism evidence="2 3">
    <name type="scientific">Limnospira indica PCC 8005</name>
    <dbReference type="NCBI Taxonomy" id="376219"/>
    <lineage>
        <taxon>Bacteria</taxon>
        <taxon>Bacillati</taxon>
        <taxon>Cyanobacteriota</taxon>
        <taxon>Cyanophyceae</taxon>
        <taxon>Oscillatoriophycideae</taxon>
        <taxon>Oscillatoriales</taxon>
        <taxon>Sirenicapillariaceae</taxon>
        <taxon>Limnospira</taxon>
    </lineage>
</organism>
<evidence type="ECO:0000256" key="1">
    <source>
        <dbReference type="SAM" id="Phobius"/>
    </source>
</evidence>
<sequence length="89" mass="10188">MKERKRLRREAMRMMIAAPEHCFWKGEPPQYRDDLIYIEATAAAWDWIISIAKFMEMSGVAKFMTPILTTLLVPSLSGIFAANGHIKTS</sequence>
<gene>
    <name evidence="2" type="ORF">ARTHRO_11402</name>
</gene>
<reference evidence="2 3" key="1">
    <citation type="submission" date="2014-02" db="EMBL/GenBank/DDBJ databases">
        <authorList>
            <person name="Genoscope - CEA"/>
        </authorList>
    </citation>
    <scope>NUCLEOTIDE SEQUENCE [LARGE SCALE GENOMIC DNA]</scope>
    <source>
        <strain evidence="2 3">PCC 8005</strain>
    </source>
</reference>
<dbReference type="EMBL" id="FO818640">
    <property type="protein sequence ID" value="CDM93729.1"/>
    <property type="molecule type" value="Genomic_DNA"/>
</dbReference>
<dbReference type="Proteomes" id="UP000032946">
    <property type="component" value="Chromosome"/>
</dbReference>
<feature type="transmembrane region" description="Helical" evidence="1">
    <location>
        <begin position="63"/>
        <end position="82"/>
    </location>
</feature>
<name>A0A9P1KCR2_9CYAN</name>
<dbReference type="AlphaFoldDB" id="A0A9P1KCR2"/>
<accession>A0A9P1KCR2</accession>
<keyword evidence="3" id="KW-1185">Reference proteome</keyword>
<keyword evidence="1" id="KW-0812">Transmembrane</keyword>
<evidence type="ECO:0000313" key="3">
    <source>
        <dbReference type="Proteomes" id="UP000032946"/>
    </source>
</evidence>
<proteinExistence type="predicted"/>
<evidence type="ECO:0000313" key="2">
    <source>
        <dbReference type="EMBL" id="CDM93729.1"/>
    </source>
</evidence>
<keyword evidence="1" id="KW-1133">Transmembrane helix</keyword>